<organism evidence="3 4">
    <name type="scientific">Nitrospira japonica</name>
    <dbReference type="NCBI Taxonomy" id="1325564"/>
    <lineage>
        <taxon>Bacteria</taxon>
        <taxon>Pseudomonadati</taxon>
        <taxon>Nitrospirota</taxon>
        <taxon>Nitrospiria</taxon>
        <taxon>Nitrospirales</taxon>
        <taxon>Nitrospiraceae</taxon>
        <taxon>Nitrospira</taxon>
    </lineage>
</organism>
<evidence type="ECO:0000256" key="1">
    <source>
        <dbReference type="SAM" id="MobiDB-lite"/>
    </source>
</evidence>
<evidence type="ECO:0000256" key="2">
    <source>
        <dbReference type="SAM" id="Phobius"/>
    </source>
</evidence>
<keyword evidence="4" id="KW-1185">Reference proteome</keyword>
<feature type="transmembrane region" description="Helical" evidence="2">
    <location>
        <begin position="126"/>
        <end position="155"/>
    </location>
</feature>
<keyword evidence="2" id="KW-1133">Transmembrane helix</keyword>
<name>A0A1W1I4W8_9BACT</name>
<dbReference type="OrthoDB" id="9786900at2"/>
<protein>
    <submittedName>
        <fullName evidence="3">Uncharacterized protein</fullName>
    </submittedName>
</protein>
<dbReference type="EMBL" id="LT828648">
    <property type="protein sequence ID" value="SLM48025.1"/>
    <property type="molecule type" value="Genomic_DNA"/>
</dbReference>
<dbReference type="AlphaFoldDB" id="A0A1W1I4W8"/>
<sequence length="329" mass="35767">MAEERESLSPTKIGLGVLWPAFWTGLAFKLAFVLLFLAMGIMHFEGRLGLAFIMLLASPVTVFALPIITMGLDSHIGEGAGIALLFLLSIPIDIWALGIVGRTFFLERLRREPPDGLGMTLWWKSALVGAIFLPILWLVVGTVTSTSIAVAHSLLELEFLKWIPIAERISIELTLWGSVASAVLIILLLIGVSLIGRLIRNMAQSAPAVSENYQGLITRWDLMRVPTDQSLMLTSLTGAGAILSVLFWMALPVTTPHPHECCKKPEVKAEPPVKPLESLTKNEKVIAQLSAQVDALEKQKTDKPEAETDKGKAKGKAGKDKDGPPAKKP</sequence>
<evidence type="ECO:0000313" key="3">
    <source>
        <dbReference type="EMBL" id="SLM48025.1"/>
    </source>
</evidence>
<accession>A0A1W1I4W8</accession>
<feature type="transmembrane region" description="Helical" evidence="2">
    <location>
        <begin position="48"/>
        <end position="68"/>
    </location>
</feature>
<feature type="transmembrane region" description="Helical" evidence="2">
    <location>
        <begin position="80"/>
        <end position="105"/>
    </location>
</feature>
<proteinExistence type="predicted"/>
<feature type="transmembrane region" description="Helical" evidence="2">
    <location>
        <begin position="20"/>
        <end position="41"/>
    </location>
</feature>
<dbReference type="KEGG" id="nja:NSJP_1853"/>
<feature type="transmembrane region" description="Helical" evidence="2">
    <location>
        <begin position="231"/>
        <end position="251"/>
    </location>
</feature>
<evidence type="ECO:0000313" key="4">
    <source>
        <dbReference type="Proteomes" id="UP000192042"/>
    </source>
</evidence>
<dbReference type="RefSeq" id="WP_080886476.1">
    <property type="nucleotide sequence ID" value="NZ_LT828648.1"/>
</dbReference>
<dbReference type="Proteomes" id="UP000192042">
    <property type="component" value="Chromosome I"/>
</dbReference>
<feature type="region of interest" description="Disordered" evidence="1">
    <location>
        <begin position="295"/>
        <end position="329"/>
    </location>
</feature>
<reference evidence="3 4" key="1">
    <citation type="submission" date="2017-03" db="EMBL/GenBank/DDBJ databases">
        <authorList>
            <person name="Afonso C.L."/>
            <person name="Miller P.J."/>
            <person name="Scott M.A."/>
            <person name="Spackman E."/>
            <person name="Goraichik I."/>
            <person name="Dimitrov K.M."/>
            <person name="Suarez D.L."/>
            <person name="Swayne D.E."/>
        </authorList>
    </citation>
    <scope>NUCLEOTIDE SEQUENCE [LARGE SCALE GENOMIC DNA]</scope>
    <source>
        <strain evidence="3">Genome sequencing of Nitrospira japonica strain NJ11</strain>
    </source>
</reference>
<gene>
    <name evidence="3" type="ORF">NSJP_1853</name>
</gene>
<feature type="transmembrane region" description="Helical" evidence="2">
    <location>
        <begin position="175"/>
        <end position="195"/>
    </location>
</feature>
<keyword evidence="2" id="KW-0472">Membrane</keyword>
<keyword evidence="2" id="KW-0812">Transmembrane</keyword>
<dbReference type="STRING" id="1325564.NSJP_1853"/>